<evidence type="ECO:0000256" key="1">
    <source>
        <dbReference type="ARBA" id="ARBA00008950"/>
    </source>
</evidence>
<dbReference type="SUPFAM" id="SSF56300">
    <property type="entry name" value="Metallo-dependent phosphatases"/>
    <property type="match status" value="1"/>
</dbReference>
<evidence type="ECO:0000313" key="4">
    <source>
        <dbReference type="EMBL" id="RCX24922.1"/>
    </source>
</evidence>
<feature type="domain" description="Calcineurin-like phosphoesterase" evidence="3">
    <location>
        <begin position="9"/>
        <end position="159"/>
    </location>
</feature>
<protein>
    <recommendedName>
        <fullName evidence="2">Phosphoesterase</fullName>
        <ecNumber evidence="2">3.1.4.-</ecNumber>
    </recommendedName>
</protein>
<dbReference type="AlphaFoldDB" id="A0A369BTD9"/>
<evidence type="ECO:0000256" key="2">
    <source>
        <dbReference type="RuleBase" id="RU362039"/>
    </source>
</evidence>
<dbReference type="InterPro" id="IPR000979">
    <property type="entry name" value="Phosphodiesterase_MJ0936/Vps29"/>
</dbReference>
<dbReference type="GO" id="GO:0046872">
    <property type="term" value="F:metal ion binding"/>
    <property type="evidence" value="ECO:0007669"/>
    <property type="project" value="UniProtKB-KW"/>
</dbReference>
<name>A0A369BTD9_9GAMM</name>
<dbReference type="InterPro" id="IPR024654">
    <property type="entry name" value="Calcineurin-like_PHP_lpxH"/>
</dbReference>
<keyword evidence="5" id="KW-1185">Reference proteome</keyword>
<comment type="similarity">
    <text evidence="1 2">Belongs to the metallophosphoesterase superfamily. YfcE family.</text>
</comment>
<dbReference type="GO" id="GO:0016787">
    <property type="term" value="F:hydrolase activity"/>
    <property type="evidence" value="ECO:0007669"/>
    <property type="project" value="UniProtKB-UniRule"/>
</dbReference>
<organism evidence="4 5">
    <name type="scientific">Thioalbus denitrificans</name>
    <dbReference type="NCBI Taxonomy" id="547122"/>
    <lineage>
        <taxon>Bacteria</taxon>
        <taxon>Pseudomonadati</taxon>
        <taxon>Pseudomonadota</taxon>
        <taxon>Gammaproteobacteria</taxon>
        <taxon>Chromatiales</taxon>
        <taxon>Ectothiorhodospiraceae</taxon>
        <taxon>Thioalbus</taxon>
    </lineage>
</organism>
<accession>A0A369BTD9</accession>
<dbReference type="EMBL" id="QPJY01000013">
    <property type="protein sequence ID" value="RCX24922.1"/>
    <property type="molecule type" value="Genomic_DNA"/>
</dbReference>
<gene>
    <name evidence="4" type="ORF">DFQ59_11318</name>
</gene>
<dbReference type="Pfam" id="PF12850">
    <property type="entry name" value="Metallophos_2"/>
    <property type="match status" value="1"/>
</dbReference>
<comment type="caution">
    <text evidence="4">The sequence shown here is derived from an EMBL/GenBank/DDBJ whole genome shotgun (WGS) entry which is preliminary data.</text>
</comment>
<keyword evidence="2" id="KW-0479">Metal-binding</keyword>
<sequence length="175" mass="18722">MTATRATLSVLVLSDTHGWIDPRVVALAAQCDYVAHAGDVGAAAVIESLGPRRSVIAVRGNNDVPAKWGEDGDLLACLPFTATLALPGGALVVEHGHRAGGVRVRHERLRRRHPEARTVVYGHSHRLVVDTDASPWVLNPGAAGRSRTFGGPSCLILHAGEEAWRVEVLRFAPLR</sequence>
<dbReference type="OrthoDB" id="9785951at2"/>
<dbReference type="InterPro" id="IPR029052">
    <property type="entry name" value="Metallo-depent_PP-like"/>
</dbReference>
<dbReference type="NCBIfam" id="TIGR00040">
    <property type="entry name" value="yfcE"/>
    <property type="match status" value="1"/>
</dbReference>
<proteinExistence type="inferred from homology"/>
<reference evidence="4 5" key="1">
    <citation type="submission" date="2018-07" db="EMBL/GenBank/DDBJ databases">
        <title>Genomic Encyclopedia of Type Strains, Phase IV (KMG-IV): sequencing the most valuable type-strain genomes for metagenomic binning, comparative biology and taxonomic classification.</title>
        <authorList>
            <person name="Goeker M."/>
        </authorList>
    </citation>
    <scope>NUCLEOTIDE SEQUENCE [LARGE SCALE GENOMIC DNA]</scope>
    <source>
        <strain evidence="4 5">DSM 26407</strain>
    </source>
</reference>
<comment type="cofactor">
    <cofactor evidence="2">
        <name>a divalent metal cation</name>
        <dbReference type="ChEBI" id="CHEBI:60240"/>
    </cofactor>
</comment>
<evidence type="ECO:0000259" key="3">
    <source>
        <dbReference type="Pfam" id="PF12850"/>
    </source>
</evidence>
<dbReference type="EC" id="3.1.4.-" evidence="2"/>
<dbReference type="Proteomes" id="UP000252707">
    <property type="component" value="Unassembled WGS sequence"/>
</dbReference>
<evidence type="ECO:0000313" key="5">
    <source>
        <dbReference type="Proteomes" id="UP000252707"/>
    </source>
</evidence>
<dbReference type="RefSeq" id="WP_114280986.1">
    <property type="nucleotide sequence ID" value="NZ_QPJY01000013.1"/>
</dbReference>
<dbReference type="Gene3D" id="3.60.21.10">
    <property type="match status" value="1"/>
</dbReference>